<organism evidence="1 2">
    <name type="scientific">Nitrosomonas mobilis</name>
    <dbReference type="NCBI Taxonomy" id="51642"/>
    <lineage>
        <taxon>Bacteria</taxon>
        <taxon>Pseudomonadati</taxon>
        <taxon>Pseudomonadota</taxon>
        <taxon>Betaproteobacteria</taxon>
        <taxon>Nitrosomonadales</taxon>
        <taxon>Nitrosomonadaceae</taxon>
        <taxon>Nitrosomonas</taxon>
    </lineage>
</organism>
<keyword evidence="2" id="KW-1185">Reference proteome</keyword>
<sequence>MNVILSHYILDESHGVLPRLHHRLGSSNQEIRDFVESLETSYSHLRDVTDHSFLEHFWLQALITSLLVIRICSL</sequence>
<dbReference type="AlphaFoldDB" id="A0A1G5SDR1"/>
<reference evidence="1 2" key="1">
    <citation type="submission" date="2016-10" db="EMBL/GenBank/DDBJ databases">
        <authorList>
            <person name="de Groot N.N."/>
        </authorList>
    </citation>
    <scope>NUCLEOTIDE SEQUENCE [LARGE SCALE GENOMIC DNA]</scope>
    <source>
        <strain evidence="1">1</strain>
    </source>
</reference>
<gene>
    <name evidence="1" type="ORF">NSMM_340063</name>
</gene>
<proteinExistence type="predicted"/>
<dbReference type="EMBL" id="FMWO01000041">
    <property type="protein sequence ID" value="SCZ85127.1"/>
    <property type="molecule type" value="Genomic_DNA"/>
</dbReference>
<evidence type="ECO:0000313" key="2">
    <source>
        <dbReference type="Proteomes" id="UP000198729"/>
    </source>
</evidence>
<accession>A0A1G5SDR1</accession>
<dbReference type="Proteomes" id="UP000198729">
    <property type="component" value="Unassembled WGS sequence"/>
</dbReference>
<protein>
    <submittedName>
        <fullName evidence="1">Uncharacterized protein</fullName>
    </submittedName>
</protein>
<name>A0A1G5SDR1_9PROT</name>
<evidence type="ECO:0000313" key="1">
    <source>
        <dbReference type="EMBL" id="SCZ85127.1"/>
    </source>
</evidence>